<dbReference type="InterPro" id="IPR029063">
    <property type="entry name" value="SAM-dependent_MTases_sf"/>
</dbReference>
<dbReference type="Pfam" id="PF13649">
    <property type="entry name" value="Methyltransf_25"/>
    <property type="match status" value="1"/>
</dbReference>
<dbReference type="OrthoDB" id="9786503at2"/>
<comment type="caution">
    <text evidence="2">The sequence shown here is derived from an EMBL/GenBank/DDBJ whole genome shotgun (WGS) entry which is preliminary data.</text>
</comment>
<keyword evidence="3" id="KW-1185">Reference proteome</keyword>
<dbReference type="GO" id="GO:0032259">
    <property type="term" value="P:methylation"/>
    <property type="evidence" value="ECO:0007669"/>
    <property type="project" value="UniProtKB-KW"/>
</dbReference>
<sequence length="217" mass="23119">MGQDTTGTTPAADAARFWDEHYRAPRPAQTGRVNPLLAEIAEALPAGAALDLGCGAGGDALWLAGRGWRVTAVDISGNAVRHLAETARARGLHGLLSAQRADLAESFPEGSFDLVSAQYFHTPFALPRARVLRTAAHALTVGGRLVVVDHGSTAPWSWNQDPGTHYPTPDEVSAELTLDPARWHVERADMPRRLATGPDGRTATVIDNVLVIRRAAA</sequence>
<dbReference type="AlphaFoldDB" id="A0A2V4BB74"/>
<dbReference type="PANTHER" id="PTHR42912">
    <property type="entry name" value="METHYLTRANSFERASE"/>
    <property type="match status" value="1"/>
</dbReference>
<name>A0A2V4BB74_9PSEU</name>
<evidence type="ECO:0000313" key="2">
    <source>
        <dbReference type="EMBL" id="PXY31299.1"/>
    </source>
</evidence>
<dbReference type="GO" id="GO:0008168">
    <property type="term" value="F:methyltransferase activity"/>
    <property type="evidence" value="ECO:0007669"/>
    <property type="project" value="UniProtKB-KW"/>
</dbReference>
<evidence type="ECO:0000259" key="1">
    <source>
        <dbReference type="Pfam" id="PF13649"/>
    </source>
</evidence>
<dbReference type="Gene3D" id="3.40.50.150">
    <property type="entry name" value="Vaccinia Virus protein VP39"/>
    <property type="match status" value="1"/>
</dbReference>
<dbReference type="EMBL" id="MASW01000001">
    <property type="protein sequence ID" value="PXY31299.1"/>
    <property type="molecule type" value="Genomic_DNA"/>
</dbReference>
<dbReference type="Proteomes" id="UP000249915">
    <property type="component" value="Unassembled WGS sequence"/>
</dbReference>
<dbReference type="SUPFAM" id="SSF53335">
    <property type="entry name" value="S-adenosyl-L-methionine-dependent methyltransferases"/>
    <property type="match status" value="1"/>
</dbReference>
<gene>
    <name evidence="2" type="ORF">BAY60_02555</name>
</gene>
<reference evidence="2 3" key="1">
    <citation type="submission" date="2016-07" db="EMBL/GenBank/DDBJ databases">
        <title>Draft genome sequence of Prauserella muralis DSM 45305, isolated from a mould-covered wall in an indoor environment.</title>
        <authorList>
            <person name="Ruckert C."/>
            <person name="Albersmeier A."/>
            <person name="Jiang C.-L."/>
            <person name="Jiang Y."/>
            <person name="Kalinowski J."/>
            <person name="Schneider O."/>
            <person name="Winkler A."/>
            <person name="Zotchev S.B."/>
        </authorList>
    </citation>
    <scope>NUCLEOTIDE SEQUENCE [LARGE SCALE GENOMIC DNA]</scope>
    <source>
        <strain evidence="2 3">DSM 45305</strain>
    </source>
</reference>
<protein>
    <submittedName>
        <fullName evidence="2">Methyltransferase</fullName>
    </submittedName>
</protein>
<dbReference type="InterPro" id="IPR050508">
    <property type="entry name" value="Methyltransf_Superfamily"/>
</dbReference>
<dbReference type="RefSeq" id="WP_112279329.1">
    <property type="nucleotide sequence ID" value="NZ_MASW01000001.1"/>
</dbReference>
<evidence type="ECO:0000313" key="3">
    <source>
        <dbReference type="Proteomes" id="UP000249915"/>
    </source>
</evidence>
<feature type="domain" description="Methyltransferase" evidence="1">
    <location>
        <begin position="50"/>
        <end position="143"/>
    </location>
</feature>
<dbReference type="PANTHER" id="PTHR42912:SF93">
    <property type="entry name" value="N6-ADENOSINE-METHYLTRANSFERASE TMT1A"/>
    <property type="match status" value="1"/>
</dbReference>
<keyword evidence="2" id="KW-0808">Transferase</keyword>
<keyword evidence="2" id="KW-0489">Methyltransferase</keyword>
<accession>A0A2V4BB74</accession>
<organism evidence="2 3">
    <name type="scientific">Prauserella muralis</name>
    <dbReference type="NCBI Taxonomy" id="588067"/>
    <lineage>
        <taxon>Bacteria</taxon>
        <taxon>Bacillati</taxon>
        <taxon>Actinomycetota</taxon>
        <taxon>Actinomycetes</taxon>
        <taxon>Pseudonocardiales</taxon>
        <taxon>Pseudonocardiaceae</taxon>
        <taxon>Prauserella</taxon>
    </lineage>
</organism>
<dbReference type="InterPro" id="IPR041698">
    <property type="entry name" value="Methyltransf_25"/>
</dbReference>
<proteinExistence type="predicted"/>
<dbReference type="CDD" id="cd02440">
    <property type="entry name" value="AdoMet_MTases"/>
    <property type="match status" value="1"/>
</dbReference>